<dbReference type="Gene3D" id="2.115.10.20">
    <property type="entry name" value="Glycosyl hydrolase domain, family 43"/>
    <property type="match status" value="1"/>
</dbReference>
<organism evidence="3 4">
    <name type="scientific">Conoideocrella luteorostrata</name>
    <dbReference type="NCBI Taxonomy" id="1105319"/>
    <lineage>
        <taxon>Eukaryota</taxon>
        <taxon>Fungi</taxon>
        <taxon>Dikarya</taxon>
        <taxon>Ascomycota</taxon>
        <taxon>Pezizomycotina</taxon>
        <taxon>Sordariomycetes</taxon>
        <taxon>Hypocreomycetidae</taxon>
        <taxon>Hypocreales</taxon>
        <taxon>Clavicipitaceae</taxon>
        <taxon>Conoideocrella</taxon>
    </lineage>
</organism>
<reference evidence="3" key="1">
    <citation type="submission" date="2023-06" db="EMBL/GenBank/DDBJ databases">
        <title>Conoideocrella luteorostrata (Hypocreales: Clavicipitaceae), a potential biocontrol fungus for elongate hemlock scale in United States Christmas tree production areas.</title>
        <authorList>
            <person name="Barrett H."/>
            <person name="Lovett B."/>
            <person name="Macias A.M."/>
            <person name="Stajich J.E."/>
            <person name="Kasson M.T."/>
        </authorList>
    </citation>
    <scope>NUCLEOTIDE SEQUENCE</scope>
    <source>
        <strain evidence="3">ARSEF 14590</strain>
    </source>
</reference>
<dbReference type="Gene3D" id="2.60.120.260">
    <property type="entry name" value="Galactose-binding domain-like"/>
    <property type="match status" value="1"/>
</dbReference>
<dbReference type="InterPro" id="IPR023296">
    <property type="entry name" value="Glyco_hydro_beta-prop_sf"/>
</dbReference>
<dbReference type="SUPFAM" id="SSF75005">
    <property type="entry name" value="Arabinanase/levansucrase/invertase"/>
    <property type="match status" value="1"/>
</dbReference>
<dbReference type="PROSITE" id="PS50026">
    <property type="entry name" value="EGF_3"/>
    <property type="match status" value="1"/>
</dbReference>
<dbReference type="PROSITE" id="PS01186">
    <property type="entry name" value="EGF_2"/>
    <property type="match status" value="1"/>
</dbReference>
<keyword evidence="4" id="KW-1185">Reference proteome</keyword>
<evidence type="ECO:0000256" key="1">
    <source>
        <dbReference type="PROSITE-ProRule" id="PRU00076"/>
    </source>
</evidence>
<accession>A0AAJ0CT88</accession>
<evidence type="ECO:0000313" key="4">
    <source>
        <dbReference type="Proteomes" id="UP001251528"/>
    </source>
</evidence>
<dbReference type="InterPro" id="IPR000742">
    <property type="entry name" value="EGF"/>
</dbReference>
<dbReference type="AlphaFoldDB" id="A0AAJ0CT88"/>
<keyword evidence="1" id="KW-1015">Disulfide bond</keyword>
<feature type="disulfide bond" evidence="1">
    <location>
        <begin position="83"/>
        <end position="92"/>
    </location>
</feature>
<comment type="caution">
    <text evidence="3">The sequence shown here is derived from an EMBL/GenBank/DDBJ whole genome shotgun (WGS) entry which is preliminary data.</text>
</comment>
<proteinExistence type="predicted"/>
<name>A0AAJ0CT88_9HYPO</name>
<gene>
    <name evidence="3" type="ORF">QQS21_004027</name>
</gene>
<feature type="domain" description="EGF-like" evidence="2">
    <location>
        <begin position="59"/>
        <end position="93"/>
    </location>
</feature>
<evidence type="ECO:0000259" key="2">
    <source>
        <dbReference type="PROSITE" id="PS50026"/>
    </source>
</evidence>
<sequence>MALFLSRSDPENCTLEYVPARDTCLLPDEALKRFTRPSMVKLGQATRLLAALGVFVHASHQKCTTDDDCSLNGVCNPQNTCRCDAGWIGDDCGVLDIRPAKRHGGYNLTDKGTSSWCSSIVKDPSDHGLYHLFASEFTHGCGLDYWAPYSRVIRAESRSGPAGPYTFAAEVQGTFAHNPTVIYSPADNEWLMYYIGCPTSVSDACQAKHFTCGPGNTNNGESGISVMSSRDLRNWEFKGQIFKGDDGKGWDADVTNPSAFPLHSKGHCRKRGHADTPSGVLLAYRGCVYNCTKNEQINIAVSENGYAGPYKKMQQDPIFENHNEDPFIWRDQRGHYHMLLHSLELEGGFGDGPKVGRHAWARKYTGPWTFGSKSLAFSTEVAYEDGTKINFYRRERPQLFFSEDGKMTPLFMTTGVQPKDSPMSYTVIVPIGNSGQHT</sequence>
<evidence type="ECO:0000313" key="3">
    <source>
        <dbReference type="EMBL" id="KAK2603825.1"/>
    </source>
</evidence>
<protein>
    <recommendedName>
        <fullName evidence="2">EGF-like domain-containing protein</fullName>
    </recommendedName>
</protein>
<dbReference type="PROSITE" id="PS00022">
    <property type="entry name" value="EGF_1"/>
    <property type="match status" value="1"/>
</dbReference>
<dbReference type="Proteomes" id="UP001251528">
    <property type="component" value="Unassembled WGS sequence"/>
</dbReference>
<keyword evidence="1" id="KW-0245">EGF-like domain</keyword>
<dbReference type="EMBL" id="JASWJB010000056">
    <property type="protein sequence ID" value="KAK2603825.1"/>
    <property type="molecule type" value="Genomic_DNA"/>
</dbReference>
<comment type="caution">
    <text evidence="1">Lacks conserved residue(s) required for the propagation of feature annotation.</text>
</comment>
<dbReference type="CDD" id="cd08994">
    <property type="entry name" value="GH43_62_32_68_117_130-like"/>
    <property type="match status" value="1"/>
</dbReference>